<dbReference type="EMBL" id="RHIB01000001">
    <property type="protein sequence ID" value="RNA69372.1"/>
    <property type="molecule type" value="Genomic_DNA"/>
</dbReference>
<dbReference type="OrthoDB" id="3171527at2"/>
<protein>
    <submittedName>
        <fullName evidence="1">Uncharacterized protein</fullName>
    </submittedName>
</protein>
<evidence type="ECO:0000313" key="2">
    <source>
        <dbReference type="Proteomes" id="UP000278746"/>
    </source>
</evidence>
<gene>
    <name evidence="1" type="ORF">EBO34_05380</name>
</gene>
<accession>A0A3M7TWV4</accession>
<reference evidence="1 2" key="1">
    <citation type="submission" date="2018-10" db="EMBL/GenBank/DDBJ databases">
        <title>Bacillus Keqinensis sp. nov., a moderately halophilic bacterium isolated from a saline-alkaline lake.</title>
        <authorList>
            <person name="Wang H."/>
        </authorList>
    </citation>
    <scope>NUCLEOTIDE SEQUENCE [LARGE SCALE GENOMIC DNA]</scope>
    <source>
        <strain evidence="1 2">KQ-3</strain>
    </source>
</reference>
<dbReference type="Proteomes" id="UP000278746">
    <property type="component" value="Unassembled WGS sequence"/>
</dbReference>
<organism evidence="1 2">
    <name type="scientific">Alteribacter keqinensis</name>
    <dbReference type="NCBI Taxonomy" id="2483800"/>
    <lineage>
        <taxon>Bacteria</taxon>
        <taxon>Bacillati</taxon>
        <taxon>Bacillota</taxon>
        <taxon>Bacilli</taxon>
        <taxon>Bacillales</taxon>
        <taxon>Bacillaceae</taxon>
        <taxon>Alteribacter</taxon>
    </lineage>
</organism>
<evidence type="ECO:0000313" key="1">
    <source>
        <dbReference type="EMBL" id="RNA69372.1"/>
    </source>
</evidence>
<dbReference type="AlphaFoldDB" id="A0A3M7TWV4"/>
<sequence length="451" mass="50385">MGWLGVLAYLAAILYLIEHFIPSFWISITFSLIGAFLLICAFFYISTISRIVVLSLISVGSYCVYAEQLSVQTAVLGFGENLNLLSLFLLIPLIGTFMSTAGYLSALKEKVQEREHKGSQHPYRLSYFLTASIGILLNYGSMAIVKRIAEESFSAYKDKKLTLNVMRAFGFCMMWSPYFVNVGLVLVLFQLSWFDIGGYAVFLAVVYLIVSWIFFRFISFKDETLVQQNDRNSVTSQNRSLTPFYIFCAVLITLSFLLDYLLHVNMLTVVSLVALLLPFLWAVINNLVKSYMQDVSEQVQHTFLRLKNELAVFISAGYFGMALSQTDFGGYVSEILFDASMGSVYLLSLFIVGLTILLAQIGIHPVIIIIGIGSSLTPSGFGVSPEFMAMLLLIAWTTSTQMSPFSGQVLMASRLMDQRPITVVRQNAVFVLVLAFFLTTILYLVLKAGII</sequence>
<keyword evidence="2" id="KW-1185">Reference proteome</keyword>
<proteinExistence type="predicted"/>
<name>A0A3M7TWV4_9BACI</name>
<comment type="caution">
    <text evidence="1">The sequence shown here is derived from an EMBL/GenBank/DDBJ whole genome shotgun (WGS) entry which is preliminary data.</text>
</comment>